<dbReference type="PRINTS" id="PR00723">
    <property type="entry name" value="SUBTILISIN"/>
</dbReference>
<dbReference type="CDD" id="cd04818">
    <property type="entry name" value="PA_subtilisin_1"/>
    <property type="match status" value="1"/>
</dbReference>
<evidence type="ECO:0000256" key="4">
    <source>
        <dbReference type="ARBA" id="ARBA00022670"/>
    </source>
</evidence>
<dbReference type="EMBL" id="JAVDWR010000013">
    <property type="protein sequence ID" value="MDR7122215.1"/>
    <property type="molecule type" value="Genomic_DNA"/>
</dbReference>
<dbReference type="CDD" id="cd11304">
    <property type="entry name" value="Cadherin_repeat"/>
    <property type="match status" value="2"/>
</dbReference>
<dbReference type="Pfam" id="PF00082">
    <property type="entry name" value="Peptidase_S8"/>
    <property type="match status" value="1"/>
</dbReference>
<gene>
    <name evidence="11" type="ORF">J2W69_003173</name>
</gene>
<evidence type="ECO:0000256" key="3">
    <source>
        <dbReference type="ARBA" id="ARBA00022525"/>
    </source>
</evidence>
<dbReference type="InterPro" id="IPR046450">
    <property type="entry name" value="PA_dom_sf"/>
</dbReference>
<organism evidence="11 12">
    <name type="scientific">Rheinheimera soli</name>
    <dbReference type="NCBI Taxonomy" id="443616"/>
    <lineage>
        <taxon>Bacteria</taxon>
        <taxon>Pseudomonadati</taxon>
        <taxon>Pseudomonadota</taxon>
        <taxon>Gammaproteobacteria</taxon>
        <taxon>Chromatiales</taxon>
        <taxon>Chromatiaceae</taxon>
        <taxon>Rheinheimera</taxon>
    </lineage>
</organism>
<keyword evidence="2" id="KW-0134">Cell wall</keyword>
<dbReference type="PROSITE" id="PS00138">
    <property type="entry name" value="SUBTILASE_SER"/>
    <property type="match status" value="1"/>
</dbReference>
<accession>A0ABU1W356</accession>
<feature type="active site" description="Charge relay system" evidence="8">
    <location>
        <position position="205"/>
    </location>
</feature>
<proteinExistence type="inferred from homology"/>
<keyword evidence="4 8" id="KW-0645">Protease</keyword>
<dbReference type="SMART" id="SM00112">
    <property type="entry name" value="CA"/>
    <property type="match status" value="2"/>
</dbReference>
<dbReference type="Pfam" id="PF02225">
    <property type="entry name" value="PA"/>
    <property type="match status" value="1"/>
</dbReference>
<dbReference type="Gene3D" id="3.40.50.200">
    <property type="entry name" value="Peptidase S8/S53 domain"/>
    <property type="match status" value="1"/>
</dbReference>
<name>A0ABU1W356_9GAMM</name>
<dbReference type="InterPro" id="IPR036852">
    <property type="entry name" value="Peptidase_S8/S53_dom_sf"/>
</dbReference>
<evidence type="ECO:0000313" key="12">
    <source>
        <dbReference type="Proteomes" id="UP001257909"/>
    </source>
</evidence>
<keyword evidence="7 8" id="KW-0720">Serine protease</keyword>
<keyword evidence="5" id="KW-0732">Signal</keyword>
<dbReference type="PROSITE" id="PS00136">
    <property type="entry name" value="SUBTILASE_ASP"/>
    <property type="match status" value="1"/>
</dbReference>
<evidence type="ECO:0000256" key="6">
    <source>
        <dbReference type="ARBA" id="ARBA00022801"/>
    </source>
</evidence>
<dbReference type="Proteomes" id="UP001257909">
    <property type="component" value="Unassembled WGS sequence"/>
</dbReference>
<sequence length="1419" mass="144349">MGTQSVKDLLAGKEAKGSITKNQAQGIPSSYYVVLKQAGLQDLRSADPASIQAASASISDSVQSVTSALLTLDRDAQVLATTKNLASGLVVRASADALQKLQANPAVASIYPVYDSKPMAVDSAVYMKADAVVKAGIASGKGITVAVLDTGIDYTDKSMGGAGTVAAYNAVNQRAQPTWPQGKVLGGYDFVNDDPNPIDPRSAGHGTFVASSVSAIAPDVEFYGYTVCTATCPGAAQIGALDAALDPNDDGDISDRVDVINMSLGSDVGTTKATSGTQFLIQKAATLGINMVISAGNDGPNPFIVGGPSTTPNALSVGAMTHPAGSSVIFEANDIAGKKIDMIPSGFNTVGEFSFNSTANPLVFVSTNAQGCTAFAAGSLTGKTVLIDHGTCNFTAKVINAQNAGAAFVLIANNANGLGPVNAGGADPAVAIPSVGISKEDGDAIKAALTNGDVAYSIVAKSISSAGGLATFTSRGPSIEGLLKPEITAPGTNIVMAAVGTGDQTALNSGTSFSGPMTAGAAALLREALPNRTAQEVKATLMNTADMEVYTLPKAHPDTELAPISAMGAGLVNVEKAVKLPVAAWVEDAKFNTAQAALSFGLNTLTETTTLTKTVTLKNFGTEPKTYSLSIQDRFADDTETGALSWVIPETVTVAPGQSTKFDVKVTIDPTKLPEWELANTSELTEKNAQLTTVEYDGALIFNDATTEASNDLHLVYHILPRANAALELSSRFIGNASVKVVKNTGAVEADIFATQLVGTSPKDASNPYDLRAASLDVVQVPTTYCTSGLLLAPTLTLENGLSHLQQVNVGVDLDIDNDGVYDYQLNSLLLTRLGANYAAFPAVMGTFITRYGAYSGSVSDLFHSVGQRSVTLSACFEDIGLFAGDLGRTIGMRYRTINDGNAIGADWGPELDDSIKADAELVSAPTVTLTSLSAEPAPTEASPSAIGDLIHSLAPGQEARIEIDGAEGAGVVLLSAVGDVAFAAESPSSTTAPVMAETVEYSINENSVAGTVLGQLTAETGLLDPAVAEFLVAGASSLAFSVSKNGTVTVADASLLDYEAGFTSAQLSVVAVNQAGNISAPATVNIAVANVPDTPPVITASATAATIVATVATAGTQVGNVAMTIREAGATLDKVTVTPALFTYADGKINLARVPTKEEAGTVAVTVVATDSAGLISNTATFNVTVNPAPAPAPAPVMAGTVQYIVNENSPTGTVLGQLTAETGLLDPAVAEFLVTSGSSLAFTVEKNGTVVVADASLLDYEAGFTGAQLSVVAVNQAGTTSAPAAVNITVANVADTPPVISASGTAGTIVATVAAAGTQVGTVAVTINEAEATLDKVTVTPALFTYADGKINLARVPTWDEAGVVAVTVVATDSAGLTSNTATFNVTVAPAPKKSSGSFGWLSLLLLPLAFLRRRRN</sequence>
<dbReference type="InterPro" id="IPR020008">
    <property type="entry name" value="GlyGly_CTERM"/>
</dbReference>
<dbReference type="InterPro" id="IPR002126">
    <property type="entry name" value="Cadherin-like_dom"/>
</dbReference>
<dbReference type="PROSITE" id="PS51892">
    <property type="entry name" value="SUBTILASE"/>
    <property type="match status" value="1"/>
</dbReference>
<dbReference type="RefSeq" id="WP_310280212.1">
    <property type="nucleotide sequence ID" value="NZ_JAVDWR010000013.1"/>
</dbReference>
<dbReference type="InterPro" id="IPR050131">
    <property type="entry name" value="Peptidase_S8_subtilisin-like"/>
</dbReference>
<evidence type="ECO:0000256" key="1">
    <source>
        <dbReference type="ARBA" id="ARBA00011073"/>
    </source>
</evidence>
<evidence type="ECO:0000256" key="7">
    <source>
        <dbReference type="ARBA" id="ARBA00022825"/>
    </source>
</evidence>
<dbReference type="Gene3D" id="2.60.40.60">
    <property type="entry name" value="Cadherins"/>
    <property type="match status" value="2"/>
</dbReference>
<feature type="domain" description="Cadherin" evidence="10">
    <location>
        <begin position="996"/>
        <end position="1099"/>
    </location>
</feature>
<dbReference type="SUPFAM" id="SSF52025">
    <property type="entry name" value="PA domain"/>
    <property type="match status" value="1"/>
</dbReference>
<evidence type="ECO:0000256" key="9">
    <source>
        <dbReference type="RuleBase" id="RU003355"/>
    </source>
</evidence>
<dbReference type="InterPro" id="IPR023828">
    <property type="entry name" value="Peptidase_S8_Ser-AS"/>
</dbReference>
<evidence type="ECO:0000256" key="5">
    <source>
        <dbReference type="ARBA" id="ARBA00022729"/>
    </source>
</evidence>
<feature type="domain" description="Cadherin" evidence="10">
    <location>
        <begin position="1199"/>
        <end position="1302"/>
    </location>
</feature>
<dbReference type="InterPro" id="IPR023827">
    <property type="entry name" value="Peptidase_S8_Asp-AS"/>
</dbReference>
<dbReference type="InterPro" id="IPR015500">
    <property type="entry name" value="Peptidase_S8_subtilisin-rel"/>
</dbReference>
<dbReference type="Gene3D" id="3.50.30.30">
    <property type="match status" value="1"/>
</dbReference>
<dbReference type="PANTHER" id="PTHR43806:SF11">
    <property type="entry name" value="CEREVISIN-RELATED"/>
    <property type="match status" value="1"/>
</dbReference>
<keyword evidence="3" id="KW-0964">Secreted</keyword>
<reference evidence="11 12" key="1">
    <citation type="submission" date="2023-07" db="EMBL/GenBank/DDBJ databases">
        <title>Sorghum-associated microbial communities from plants grown in Nebraska, USA.</title>
        <authorList>
            <person name="Schachtman D."/>
        </authorList>
    </citation>
    <scope>NUCLEOTIDE SEQUENCE [LARGE SCALE GENOMIC DNA]</scope>
    <source>
        <strain evidence="11 12">4138</strain>
    </source>
</reference>
<evidence type="ECO:0000256" key="8">
    <source>
        <dbReference type="PROSITE-ProRule" id="PRU01240"/>
    </source>
</evidence>
<keyword evidence="6 8" id="KW-0378">Hydrolase</keyword>
<feature type="active site" description="Charge relay system" evidence="8">
    <location>
        <position position="149"/>
    </location>
</feature>
<comment type="similarity">
    <text evidence="1 8 9">Belongs to the peptidase S8 family.</text>
</comment>
<dbReference type="InterPro" id="IPR000209">
    <property type="entry name" value="Peptidase_S8/S53_dom"/>
</dbReference>
<protein>
    <recommendedName>
        <fullName evidence="10">Cadherin domain-containing protein</fullName>
    </recommendedName>
</protein>
<dbReference type="InterPro" id="IPR003137">
    <property type="entry name" value="PA_domain"/>
</dbReference>
<comment type="caution">
    <text evidence="11">The sequence shown here is derived from an EMBL/GenBank/DDBJ whole genome shotgun (WGS) entry which is preliminary data.</text>
</comment>
<keyword evidence="12" id="KW-1185">Reference proteome</keyword>
<evidence type="ECO:0000313" key="11">
    <source>
        <dbReference type="EMBL" id="MDR7122215.1"/>
    </source>
</evidence>
<dbReference type="InterPro" id="IPR015919">
    <property type="entry name" value="Cadherin-like_sf"/>
</dbReference>
<dbReference type="SUPFAM" id="SSF52743">
    <property type="entry name" value="Subtilisin-like"/>
    <property type="match status" value="1"/>
</dbReference>
<dbReference type="NCBIfam" id="TIGR03501">
    <property type="entry name" value="GlyGly_CTERM"/>
    <property type="match status" value="1"/>
</dbReference>
<dbReference type="PROSITE" id="PS50268">
    <property type="entry name" value="CADHERIN_2"/>
    <property type="match status" value="2"/>
</dbReference>
<evidence type="ECO:0000256" key="2">
    <source>
        <dbReference type="ARBA" id="ARBA00022512"/>
    </source>
</evidence>
<dbReference type="SUPFAM" id="SSF49313">
    <property type="entry name" value="Cadherin-like"/>
    <property type="match status" value="2"/>
</dbReference>
<feature type="active site" description="Charge relay system" evidence="8">
    <location>
        <position position="512"/>
    </location>
</feature>
<dbReference type="PANTHER" id="PTHR43806">
    <property type="entry name" value="PEPTIDASE S8"/>
    <property type="match status" value="1"/>
</dbReference>
<evidence type="ECO:0000259" key="10">
    <source>
        <dbReference type="PROSITE" id="PS50268"/>
    </source>
</evidence>